<proteinExistence type="predicted"/>
<evidence type="ECO:0000313" key="1">
    <source>
        <dbReference type="EMBL" id="MBE0348299.1"/>
    </source>
</evidence>
<reference evidence="1 2" key="1">
    <citation type="submission" date="2015-06" db="EMBL/GenBank/DDBJ databases">
        <title>Genome sequence of Pseudoalteromonas peptidolytica.</title>
        <authorList>
            <person name="Xie B.-B."/>
            <person name="Rong J.-C."/>
            <person name="Qin Q.-L."/>
            <person name="Zhang Y.-Z."/>
        </authorList>
    </citation>
    <scope>NUCLEOTIDE SEQUENCE [LARGE SCALE GENOMIC DNA]</scope>
    <source>
        <strain evidence="1 2">F12-50-A1</strain>
    </source>
</reference>
<dbReference type="Proteomes" id="UP000660708">
    <property type="component" value="Unassembled WGS sequence"/>
</dbReference>
<evidence type="ECO:0000313" key="2">
    <source>
        <dbReference type="Proteomes" id="UP000660708"/>
    </source>
</evidence>
<dbReference type="AlphaFoldDB" id="A0A8I0N0G0"/>
<gene>
    <name evidence="1" type="ORF">PPEP_a4589</name>
</gene>
<organism evidence="1 2">
    <name type="scientific">Pseudoalteromonas peptidolytica F12-50-A1</name>
    <dbReference type="NCBI Taxonomy" id="1315280"/>
    <lineage>
        <taxon>Bacteria</taxon>
        <taxon>Pseudomonadati</taxon>
        <taxon>Pseudomonadota</taxon>
        <taxon>Gammaproteobacteria</taxon>
        <taxon>Alteromonadales</taxon>
        <taxon>Pseudoalteromonadaceae</taxon>
        <taxon>Pseudoalteromonas</taxon>
    </lineage>
</organism>
<protein>
    <submittedName>
        <fullName evidence="1">Uncharacterized protein</fullName>
    </submittedName>
</protein>
<dbReference type="EMBL" id="AQHF01000032">
    <property type="protein sequence ID" value="MBE0348299.1"/>
    <property type="molecule type" value="Genomic_DNA"/>
</dbReference>
<sequence length="120" mass="14080">MNFETKAVPPDSFYSDDKVLEWKELDTPFGRVRILHLDYVAERPMLIPGFILPEQPEQLVAEFIDGHYKGLNIGYGNKDEYTLDFHQALRLLFDQMGRHVATAIEDNQRDTFDCLNWYKP</sequence>
<name>A0A8I0N0G0_9GAMM</name>
<comment type="caution">
    <text evidence="1">The sequence shown here is derived from an EMBL/GenBank/DDBJ whole genome shotgun (WGS) entry which is preliminary data.</text>
</comment>
<keyword evidence="2" id="KW-1185">Reference proteome</keyword>
<accession>A0A8I0N0G0</accession>